<reference evidence="1 2" key="1">
    <citation type="journal article" date="2016" name="Nat. Commun.">
        <title>Thousands of microbial genomes shed light on interconnected biogeochemical processes in an aquifer system.</title>
        <authorList>
            <person name="Anantharaman K."/>
            <person name="Brown C.T."/>
            <person name="Hug L.A."/>
            <person name="Sharon I."/>
            <person name="Castelle C.J."/>
            <person name="Probst A.J."/>
            <person name="Thomas B.C."/>
            <person name="Singh A."/>
            <person name="Wilkins M.J."/>
            <person name="Karaoz U."/>
            <person name="Brodie E.L."/>
            <person name="Williams K.H."/>
            <person name="Hubbard S.S."/>
            <person name="Banfield J.F."/>
        </authorList>
    </citation>
    <scope>NUCLEOTIDE SEQUENCE [LARGE SCALE GENOMIC DNA]</scope>
</reference>
<dbReference type="Proteomes" id="UP000176355">
    <property type="component" value="Unassembled WGS sequence"/>
</dbReference>
<gene>
    <name evidence="1" type="ORF">A3G03_01345</name>
</gene>
<accession>A0A1G2P589</accession>
<evidence type="ECO:0000313" key="1">
    <source>
        <dbReference type="EMBL" id="OHA43496.1"/>
    </source>
</evidence>
<proteinExistence type="predicted"/>
<protein>
    <submittedName>
        <fullName evidence="1">Uncharacterized protein</fullName>
    </submittedName>
</protein>
<sequence length="65" mass="7627">MITNFLILFKKNPLLALLNSKQLEISPKNGWRALAEGEPMTSFPNWRYLLVKIRTFFDENPDCEL</sequence>
<dbReference type="EMBL" id="MHSL01000023">
    <property type="protein sequence ID" value="OHA43496.1"/>
    <property type="molecule type" value="Genomic_DNA"/>
</dbReference>
<dbReference type="STRING" id="1802333.A3G03_01345"/>
<dbReference type="AlphaFoldDB" id="A0A1G2P589"/>
<name>A0A1G2P589_9BACT</name>
<evidence type="ECO:0000313" key="2">
    <source>
        <dbReference type="Proteomes" id="UP000176355"/>
    </source>
</evidence>
<organism evidence="1 2">
    <name type="scientific">Candidatus Taylorbacteria bacterium RIFCSPLOWO2_12_FULL_44_15c</name>
    <dbReference type="NCBI Taxonomy" id="1802333"/>
    <lineage>
        <taxon>Bacteria</taxon>
        <taxon>Candidatus Tayloriibacteriota</taxon>
    </lineage>
</organism>
<comment type="caution">
    <text evidence="1">The sequence shown here is derived from an EMBL/GenBank/DDBJ whole genome shotgun (WGS) entry which is preliminary data.</text>
</comment>